<dbReference type="Proteomes" id="UP000268093">
    <property type="component" value="Unassembled WGS sequence"/>
</dbReference>
<sequence>MAEHKKRVREASNNDSDDDDYIDDDNSEYEVEKVVSHRKVNGKLEYQVKWAGWDDSNCTDLMQEYWSSKDSASRPSNYANSRAVGVGTSSSTRFRNTAKSTNTRRPMNGPGSGGPPFSQSGQPKKQRKEEDLDDFREIKDGSYPPAGTDWEKEVGRIAGMGRFIPRAHCPLSGPYQARRQQNYAHHQRCVREMPSEVIDKDDNQMLSVDLWKGAHKDPTESSSEFQPLLVGGLSLGNDGVSIPSNSGHAPGITSSWRPSGRILTAVGASLPGNDFTLNPKLVELILGLNFEKMSNLLYDI</sequence>
<name>A0A433D272_9FUNG</name>
<feature type="region of interest" description="Disordered" evidence="1">
    <location>
        <begin position="69"/>
        <end position="150"/>
    </location>
</feature>
<evidence type="ECO:0000313" key="3">
    <source>
        <dbReference type="EMBL" id="RUP44931.1"/>
    </source>
</evidence>
<feature type="domain" description="Chromo" evidence="2">
    <location>
        <begin position="29"/>
        <end position="71"/>
    </location>
</feature>
<dbReference type="Pfam" id="PF00385">
    <property type="entry name" value="Chromo"/>
    <property type="match status" value="1"/>
</dbReference>
<dbReference type="InterPro" id="IPR000953">
    <property type="entry name" value="Chromo/chromo_shadow_dom"/>
</dbReference>
<evidence type="ECO:0000256" key="1">
    <source>
        <dbReference type="SAM" id="MobiDB-lite"/>
    </source>
</evidence>
<protein>
    <recommendedName>
        <fullName evidence="2">Chromo domain-containing protein</fullName>
    </recommendedName>
</protein>
<feature type="compositionally biased region" description="Polar residues" evidence="1">
    <location>
        <begin position="87"/>
        <end position="105"/>
    </location>
</feature>
<evidence type="ECO:0000259" key="2">
    <source>
        <dbReference type="PROSITE" id="PS50013"/>
    </source>
</evidence>
<reference evidence="3 4" key="1">
    <citation type="journal article" date="2018" name="New Phytol.">
        <title>Phylogenomics of Endogonaceae and evolution of mycorrhizas within Mucoromycota.</title>
        <authorList>
            <person name="Chang Y."/>
            <person name="Desiro A."/>
            <person name="Na H."/>
            <person name="Sandor L."/>
            <person name="Lipzen A."/>
            <person name="Clum A."/>
            <person name="Barry K."/>
            <person name="Grigoriev I.V."/>
            <person name="Martin F.M."/>
            <person name="Stajich J.E."/>
            <person name="Smith M.E."/>
            <person name="Bonito G."/>
            <person name="Spatafora J.W."/>
        </authorList>
    </citation>
    <scope>NUCLEOTIDE SEQUENCE [LARGE SCALE GENOMIC DNA]</scope>
    <source>
        <strain evidence="3 4">GMNB39</strain>
    </source>
</reference>
<feature type="region of interest" description="Disordered" evidence="1">
    <location>
        <begin position="1"/>
        <end position="27"/>
    </location>
</feature>
<dbReference type="SUPFAM" id="SSF54160">
    <property type="entry name" value="Chromo domain-like"/>
    <property type="match status" value="1"/>
</dbReference>
<evidence type="ECO:0000313" key="4">
    <source>
        <dbReference type="Proteomes" id="UP000268093"/>
    </source>
</evidence>
<dbReference type="InterPro" id="IPR023780">
    <property type="entry name" value="Chromo_domain"/>
</dbReference>
<keyword evidence="4" id="KW-1185">Reference proteome</keyword>
<organism evidence="3 4">
    <name type="scientific">Jimgerdemannia flammicorona</name>
    <dbReference type="NCBI Taxonomy" id="994334"/>
    <lineage>
        <taxon>Eukaryota</taxon>
        <taxon>Fungi</taxon>
        <taxon>Fungi incertae sedis</taxon>
        <taxon>Mucoromycota</taxon>
        <taxon>Mucoromycotina</taxon>
        <taxon>Endogonomycetes</taxon>
        <taxon>Endogonales</taxon>
        <taxon>Endogonaceae</taxon>
        <taxon>Jimgerdemannia</taxon>
    </lineage>
</organism>
<accession>A0A433D272</accession>
<dbReference type="CDD" id="cd00024">
    <property type="entry name" value="CD_CSD"/>
    <property type="match status" value="1"/>
</dbReference>
<feature type="compositionally biased region" description="Basic and acidic residues" evidence="1">
    <location>
        <begin position="127"/>
        <end position="140"/>
    </location>
</feature>
<gene>
    <name evidence="3" type="ORF">BC936DRAFT_148849</name>
</gene>
<dbReference type="AlphaFoldDB" id="A0A433D272"/>
<dbReference type="InterPro" id="IPR016197">
    <property type="entry name" value="Chromo-like_dom_sf"/>
</dbReference>
<dbReference type="OrthoDB" id="433924at2759"/>
<dbReference type="SMART" id="SM00298">
    <property type="entry name" value="CHROMO"/>
    <property type="match status" value="1"/>
</dbReference>
<proteinExistence type="predicted"/>
<feature type="compositionally biased region" description="Acidic residues" evidence="1">
    <location>
        <begin position="15"/>
        <end position="27"/>
    </location>
</feature>
<feature type="compositionally biased region" description="Polar residues" evidence="1">
    <location>
        <begin position="69"/>
        <end position="80"/>
    </location>
</feature>
<dbReference type="EMBL" id="RBNI01008109">
    <property type="protein sequence ID" value="RUP44931.1"/>
    <property type="molecule type" value="Genomic_DNA"/>
</dbReference>
<dbReference type="Gene3D" id="2.40.50.40">
    <property type="match status" value="1"/>
</dbReference>
<dbReference type="PROSITE" id="PS50013">
    <property type="entry name" value="CHROMO_2"/>
    <property type="match status" value="1"/>
</dbReference>
<comment type="caution">
    <text evidence="3">The sequence shown here is derived from an EMBL/GenBank/DDBJ whole genome shotgun (WGS) entry which is preliminary data.</text>
</comment>